<protein>
    <submittedName>
        <fullName evidence="2">Uncharacterized protein</fullName>
    </submittedName>
</protein>
<evidence type="ECO:0000313" key="3">
    <source>
        <dbReference type="Proteomes" id="UP000775547"/>
    </source>
</evidence>
<feature type="region of interest" description="Disordered" evidence="1">
    <location>
        <begin position="42"/>
        <end position="81"/>
    </location>
</feature>
<reference evidence="2" key="2">
    <citation type="submission" date="2021-10" db="EMBL/GenBank/DDBJ databases">
        <title>Phylogenomics reveals ancestral predisposition of the termite-cultivated fungus Termitomyces towards a domesticated lifestyle.</title>
        <authorList>
            <person name="Auxier B."/>
            <person name="Grum-Grzhimaylo A."/>
            <person name="Cardenas M.E."/>
            <person name="Lodge J.D."/>
            <person name="Laessoe T."/>
            <person name="Pedersen O."/>
            <person name="Smith M.E."/>
            <person name="Kuyper T.W."/>
            <person name="Franco-Molano E.A."/>
            <person name="Baroni T.J."/>
            <person name="Aanen D.K."/>
        </authorList>
    </citation>
    <scope>NUCLEOTIDE SEQUENCE</scope>
    <source>
        <strain evidence="2">AP01</strain>
        <tissue evidence="2">Mycelium</tissue>
    </source>
</reference>
<feature type="compositionally biased region" description="Basic and acidic residues" evidence="1">
    <location>
        <begin position="161"/>
        <end position="174"/>
    </location>
</feature>
<evidence type="ECO:0000313" key="2">
    <source>
        <dbReference type="EMBL" id="KAG5641899.1"/>
    </source>
</evidence>
<dbReference type="AlphaFoldDB" id="A0A9P7G339"/>
<feature type="region of interest" description="Disordered" evidence="1">
    <location>
        <begin position="225"/>
        <end position="268"/>
    </location>
</feature>
<feature type="compositionally biased region" description="Low complexity" evidence="1">
    <location>
        <begin position="57"/>
        <end position="74"/>
    </location>
</feature>
<feature type="compositionally biased region" description="Polar residues" evidence="1">
    <location>
        <begin position="145"/>
        <end position="159"/>
    </location>
</feature>
<keyword evidence="3" id="KW-1185">Reference proteome</keyword>
<feature type="region of interest" description="Disordered" evidence="1">
    <location>
        <begin position="109"/>
        <end position="201"/>
    </location>
</feature>
<name>A0A9P7G339_9AGAR</name>
<reference evidence="2" key="1">
    <citation type="submission" date="2020-07" db="EMBL/GenBank/DDBJ databases">
        <authorList>
            <person name="Nieuwenhuis M."/>
            <person name="Van De Peppel L.J.J."/>
        </authorList>
    </citation>
    <scope>NUCLEOTIDE SEQUENCE</scope>
    <source>
        <strain evidence="2">AP01</strain>
        <tissue evidence="2">Mycelium</tissue>
    </source>
</reference>
<sequence length="547" mass="60701">MPNFAYSSTPSPQVPELRKKWTVSPEFSDALLAAMRERTRTAGLGPLPRLPSMLQLSPVSPESPTLESSSEMPSNPDSTERLKMKTRVAIRDRNPHRFQVVPLGEVKRFTGKEEASPRVRRTPAGSHPRSRSPLVNGKAHADENTAPTSTLSKPNNYLKTDTPDRTRTLSERNRNLPAPESTSLATLDPQQTTSGYQGASESPTLDVLLDLETQAQPILENTKPVRRPSSLRASTTVRRSRHFKSPSLGNIRPKPNLEVDMETPPLPRVGCRKRTNTLSADHHFRQSELVVPPKASNTELEPADIVVLGDRRNLAKKDSVRRHAIYTQSLYVPVHDLRLSFLDEDPMGQCKSSIEEPSSTAAICRSSLPYARTDDPKEQLSFLNEDPSCKPHASLLDATALLRSSLPYAQPDSDAIDEDQRPRSAWEARAGKPLFGQGSFAFRSSIPSERALSLGPASALGFFNMPRGFPERPQSSLYDDDNIDDVVLPLTRPLTRCTSDSSSLQLSQRSNANFGKLYDVPLPHHPIVLLLLMEVDKAIEEWNSIRL</sequence>
<feature type="compositionally biased region" description="Polar residues" evidence="1">
    <location>
        <begin position="180"/>
        <end position="201"/>
    </location>
</feature>
<accession>A0A9P7G339</accession>
<organism evidence="2 3">
    <name type="scientific">Asterophora parasitica</name>
    <dbReference type="NCBI Taxonomy" id="117018"/>
    <lineage>
        <taxon>Eukaryota</taxon>
        <taxon>Fungi</taxon>
        <taxon>Dikarya</taxon>
        <taxon>Basidiomycota</taxon>
        <taxon>Agaricomycotina</taxon>
        <taxon>Agaricomycetes</taxon>
        <taxon>Agaricomycetidae</taxon>
        <taxon>Agaricales</taxon>
        <taxon>Tricholomatineae</taxon>
        <taxon>Lyophyllaceae</taxon>
        <taxon>Asterophora</taxon>
    </lineage>
</organism>
<evidence type="ECO:0000256" key="1">
    <source>
        <dbReference type="SAM" id="MobiDB-lite"/>
    </source>
</evidence>
<proteinExistence type="predicted"/>
<comment type="caution">
    <text evidence="2">The sequence shown here is derived from an EMBL/GenBank/DDBJ whole genome shotgun (WGS) entry which is preliminary data.</text>
</comment>
<dbReference type="OrthoDB" id="2984700at2759"/>
<dbReference type="Proteomes" id="UP000775547">
    <property type="component" value="Unassembled WGS sequence"/>
</dbReference>
<dbReference type="EMBL" id="JABCKV010000236">
    <property type="protein sequence ID" value="KAG5641899.1"/>
    <property type="molecule type" value="Genomic_DNA"/>
</dbReference>
<gene>
    <name evidence="2" type="ORF">DXG03_003986</name>
</gene>